<evidence type="ECO:0000313" key="7">
    <source>
        <dbReference type="EMBL" id="SDP56386.1"/>
    </source>
</evidence>
<feature type="domain" description="HTH tetR-type" evidence="6">
    <location>
        <begin position="21"/>
        <end position="81"/>
    </location>
</feature>
<keyword evidence="1" id="KW-0805">Transcription regulation</keyword>
<dbReference type="Pfam" id="PF02909">
    <property type="entry name" value="TetR_C_1"/>
    <property type="match status" value="1"/>
</dbReference>
<dbReference type="PROSITE" id="PS50977">
    <property type="entry name" value="HTH_TETR_2"/>
    <property type="match status" value="1"/>
</dbReference>
<dbReference type="InterPro" id="IPR009057">
    <property type="entry name" value="Homeodomain-like_sf"/>
</dbReference>
<evidence type="ECO:0000259" key="6">
    <source>
        <dbReference type="PROSITE" id="PS50977"/>
    </source>
</evidence>
<proteinExistence type="predicted"/>
<reference evidence="8" key="1">
    <citation type="submission" date="2016-10" db="EMBL/GenBank/DDBJ databases">
        <authorList>
            <person name="Varghese N."/>
            <person name="Submissions S."/>
        </authorList>
    </citation>
    <scope>NUCLEOTIDE SEQUENCE [LARGE SCALE GENOMIC DNA]</scope>
    <source>
        <strain evidence="8">IBRC-M 10655</strain>
    </source>
</reference>
<dbReference type="InterPro" id="IPR001647">
    <property type="entry name" value="HTH_TetR"/>
</dbReference>
<evidence type="ECO:0000256" key="1">
    <source>
        <dbReference type="ARBA" id="ARBA00023015"/>
    </source>
</evidence>
<feature type="compositionally biased region" description="Low complexity" evidence="5">
    <location>
        <begin position="1"/>
        <end position="10"/>
    </location>
</feature>
<organism evidence="7 8">
    <name type="scientific">Actinokineospora alba</name>
    <dbReference type="NCBI Taxonomy" id="504798"/>
    <lineage>
        <taxon>Bacteria</taxon>
        <taxon>Bacillati</taxon>
        <taxon>Actinomycetota</taxon>
        <taxon>Actinomycetes</taxon>
        <taxon>Pseudonocardiales</taxon>
        <taxon>Pseudonocardiaceae</taxon>
        <taxon>Actinokineospora</taxon>
    </lineage>
</organism>
<dbReference type="SUPFAM" id="SSF48498">
    <property type="entry name" value="Tetracyclin repressor-like, C-terminal domain"/>
    <property type="match status" value="1"/>
</dbReference>
<dbReference type="InterPro" id="IPR036271">
    <property type="entry name" value="Tet_transcr_reg_TetR-rel_C_sf"/>
</dbReference>
<evidence type="ECO:0000256" key="4">
    <source>
        <dbReference type="PROSITE-ProRule" id="PRU00335"/>
    </source>
</evidence>
<evidence type="ECO:0000256" key="2">
    <source>
        <dbReference type="ARBA" id="ARBA00023125"/>
    </source>
</evidence>
<evidence type="ECO:0000256" key="5">
    <source>
        <dbReference type="SAM" id="MobiDB-lite"/>
    </source>
</evidence>
<dbReference type="GO" id="GO:0045892">
    <property type="term" value="P:negative regulation of DNA-templated transcription"/>
    <property type="evidence" value="ECO:0007669"/>
    <property type="project" value="InterPro"/>
</dbReference>
<feature type="region of interest" description="Disordered" evidence="5">
    <location>
        <begin position="1"/>
        <end position="21"/>
    </location>
</feature>
<dbReference type="STRING" id="504798.SAMN05421871_110141"/>
<keyword evidence="8" id="KW-1185">Reference proteome</keyword>
<sequence length="255" mass="28078">MTKKPSTPRAPRTPRSDDRPPMTAEKIVAAAMRLTVRHGLEGWGIRVLAAELEVWPTVIYHHVGDRDAVLDKVTDRIVRRMPCPDADVPWREWFTELLVRGREVVREYPGVARRLVFRGPTVPAALDIIDRGIQVLRKAGFGDEAPAIYSTLLNGAFLLVALDDDHDQEPSAHQQAAAVLASFRDDPERPGLAAIGKFVHGSEADAEGVHDFNEEFYAYYIDRLLDGVQTRLAALGEARSDPGGSGGGPERKGKT</sequence>
<feature type="DNA-binding region" description="H-T-H motif" evidence="4">
    <location>
        <begin position="44"/>
        <end position="63"/>
    </location>
</feature>
<dbReference type="InterPro" id="IPR004111">
    <property type="entry name" value="Repressor_TetR_C"/>
</dbReference>
<dbReference type="SUPFAM" id="SSF46689">
    <property type="entry name" value="Homeodomain-like"/>
    <property type="match status" value="1"/>
</dbReference>
<dbReference type="GO" id="GO:0003677">
    <property type="term" value="F:DNA binding"/>
    <property type="evidence" value="ECO:0007669"/>
    <property type="project" value="UniProtKB-UniRule"/>
</dbReference>
<evidence type="ECO:0000256" key="3">
    <source>
        <dbReference type="ARBA" id="ARBA00023163"/>
    </source>
</evidence>
<evidence type="ECO:0000313" key="8">
    <source>
        <dbReference type="Proteomes" id="UP000199651"/>
    </source>
</evidence>
<gene>
    <name evidence="7" type="ORF">SAMN05192558_110141</name>
</gene>
<feature type="region of interest" description="Disordered" evidence="5">
    <location>
        <begin position="236"/>
        <end position="255"/>
    </location>
</feature>
<keyword evidence="2 4" id="KW-0238">DNA-binding</keyword>
<dbReference type="AlphaFoldDB" id="A0A1H0TS45"/>
<keyword evidence="3" id="KW-0804">Transcription</keyword>
<name>A0A1H0TS45_9PSEU</name>
<dbReference type="Gene3D" id="1.10.357.10">
    <property type="entry name" value="Tetracycline Repressor, domain 2"/>
    <property type="match status" value="1"/>
</dbReference>
<accession>A0A1H0TS45</accession>
<protein>
    <submittedName>
        <fullName evidence="7">Tetracyclin repressor, C-terminal all-alpha domain</fullName>
    </submittedName>
</protein>
<dbReference type="RefSeq" id="WP_228770126.1">
    <property type="nucleotide sequence ID" value="NZ_FNDV01000010.1"/>
</dbReference>
<dbReference type="EMBL" id="FNJB01000010">
    <property type="protein sequence ID" value="SDP56386.1"/>
    <property type="molecule type" value="Genomic_DNA"/>
</dbReference>
<dbReference type="Proteomes" id="UP000199651">
    <property type="component" value="Unassembled WGS sequence"/>
</dbReference>